<organism evidence="1 2">
    <name type="scientific">Symbiodinium microadriaticum</name>
    <name type="common">Dinoflagellate</name>
    <name type="synonym">Zooxanthella microadriatica</name>
    <dbReference type="NCBI Taxonomy" id="2951"/>
    <lineage>
        <taxon>Eukaryota</taxon>
        <taxon>Sar</taxon>
        <taxon>Alveolata</taxon>
        <taxon>Dinophyceae</taxon>
        <taxon>Suessiales</taxon>
        <taxon>Symbiodiniaceae</taxon>
        <taxon>Symbiodinium</taxon>
    </lineage>
</organism>
<gene>
    <name evidence="1" type="ORF">AK812_SmicGene11622</name>
</gene>
<evidence type="ECO:0000313" key="2">
    <source>
        <dbReference type="Proteomes" id="UP000186817"/>
    </source>
</evidence>
<dbReference type="EMBL" id="LSRX01000191">
    <property type="protein sequence ID" value="OLQ05215.1"/>
    <property type="molecule type" value="Genomic_DNA"/>
</dbReference>
<comment type="caution">
    <text evidence="1">The sequence shown here is derived from an EMBL/GenBank/DDBJ whole genome shotgun (WGS) entry which is preliminary data.</text>
</comment>
<sequence length="103" mass="11308">MDELMDGKMGGWMDGWMDGMVEGCTQRGEVRVVLWSTPALPRTCSCKTCPSPRFKLCDSFGQSMPGSGDWARSSVTSVFWSRATRLDEGVEIGEIEASGGFWS</sequence>
<accession>A0A1Q9ECP8</accession>
<evidence type="ECO:0000313" key="1">
    <source>
        <dbReference type="EMBL" id="OLQ05215.1"/>
    </source>
</evidence>
<name>A0A1Q9ECP8_SYMMI</name>
<protein>
    <submittedName>
        <fullName evidence="1">Uncharacterized protein</fullName>
    </submittedName>
</protein>
<reference evidence="1 2" key="1">
    <citation type="submission" date="2016-02" db="EMBL/GenBank/DDBJ databases">
        <title>Genome analysis of coral dinoflagellate symbionts highlights evolutionary adaptations to a symbiotic lifestyle.</title>
        <authorList>
            <person name="Aranda M."/>
            <person name="Li Y."/>
            <person name="Liew Y.J."/>
            <person name="Baumgarten S."/>
            <person name="Simakov O."/>
            <person name="Wilson M."/>
            <person name="Piel J."/>
            <person name="Ashoor H."/>
            <person name="Bougouffa S."/>
            <person name="Bajic V.B."/>
            <person name="Ryu T."/>
            <person name="Ravasi T."/>
            <person name="Bayer T."/>
            <person name="Micklem G."/>
            <person name="Kim H."/>
            <person name="Bhak J."/>
            <person name="Lajeunesse T.C."/>
            <person name="Voolstra C.R."/>
        </authorList>
    </citation>
    <scope>NUCLEOTIDE SEQUENCE [LARGE SCALE GENOMIC DNA]</scope>
    <source>
        <strain evidence="1 2">CCMP2467</strain>
    </source>
</reference>
<keyword evidence="2" id="KW-1185">Reference proteome</keyword>
<proteinExistence type="predicted"/>
<dbReference type="Proteomes" id="UP000186817">
    <property type="component" value="Unassembled WGS sequence"/>
</dbReference>
<dbReference type="AlphaFoldDB" id="A0A1Q9ECP8"/>